<dbReference type="SUPFAM" id="SSF52266">
    <property type="entry name" value="SGNH hydrolase"/>
    <property type="match status" value="1"/>
</dbReference>
<dbReference type="InterPro" id="IPR036514">
    <property type="entry name" value="SGNH_hydro_sf"/>
</dbReference>
<dbReference type="Gene3D" id="3.40.50.1110">
    <property type="entry name" value="SGNH hydrolase"/>
    <property type="match status" value="1"/>
</dbReference>
<evidence type="ECO:0000313" key="2">
    <source>
        <dbReference type="EMBL" id="KAJ5444825.1"/>
    </source>
</evidence>
<reference evidence="2" key="2">
    <citation type="journal article" date="2023" name="IMA Fungus">
        <title>Comparative genomic study of the Penicillium genus elucidates a diverse pangenome and 15 lateral gene transfer events.</title>
        <authorList>
            <person name="Petersen C."/>
            <person name="Sorensen T."/>
            <person name="Nielsen M.R."/>
            <person name="Sondergaard T.E."/>
            <person name="Sorensen J.L."/>
            <person name="Fitzpatrick D.A."/>
            <person name="Frisvad J.C."/>
            <person name="Nielsen K.L."/>
        </authorList>
    </citation>
    <scope>NUCLEOTIDE SEQUENCE</scope>
    <source>
        <strain evidence="2">IBT 16125</strain>
    </source>
</reference>
<accession>A0AAD6C3J2</accession>
<dbReference type="Proteomes" id="UP001213681">
    <property type="component" value="Unassembled WGS sequence"/>
</dbReference>
<name>A0AAD6C3J2_9EURO</name>
<dbReference type="PANTHER" id="PTHR43695">
    <property type="entry name" value="PUTATIVE (AFU_ORTHOLOGUE AFUA_2G17250)-RELATED"/>
    <property type="match status" value="1"/>
</dbReference>
<comment type="caution">
    <text evidence="2">The sequence shown here is derived from an EMBL/GenBank/DDBJ whole genome shotgun (WGS) entry which is preliminary data.</text>
</comment>
<protein>
    <recommendedName>
        <fullName evidence="1">SGNH hydrolase-type esterase domain-containing protein</fullName>
    </recommendedName>
</protein>
<dbReference type="InterPro" id="IPR037459">
    <property type="entry name" value="RhgT-like"/>
</dbReference>
<sequence length="234" mass="25353">MPPYFVLAGDSTTATQSSDGGGWGDGFLNTTLFNGASGHNYGHNGATTVSFRAGGDWDNVLATVRNVSHEYQPFVTIQFGHNDQKAAANISLAEYTKNLQRFVTEAANAGATPILVTPLSRRNYDNSTGTPMIIQDLANQTAATITAAHNTGAAFINLNRASTDYLNAIGPTDAYTYNLIPTDHTHLNVDGSIVFGGIVAELIQRDFTKLHGHDFIRVNEKLREDVARGIYYWP</sequence>
<dbReference type="RefSeq" id="XP_056764905.1">
    <property type="nucleotide sequence ID" value="XM_056912079.1"/>
</dbReference>
<dbReference type="EMBL" id="JAPVEA010000007">
    <property type="protein sequence ID" value="KAJ5444825.1"/>
    <property type="molecule type" value="Genomic_DNA"/>
</dbReference>
<organism evidence="2 3">
    <name type="scientific">Penicillium daleae</name>
    <dbReference type="NCBI Taxonomy" id="63821"/>
    <lineage>
        <taxon>Eukaryota</taxon>
        <taxon>Fungi</taxon>
        <taxon>Dikarya</taxon>
        <taxon>Ascomycota</taxon>
        <taxon>Pezizomycotina</taxon>
        <taxon>Eurotiomycetes</taxon>
        <taxon>Eurotiomycetidae</taxon>
        <taxon>Eurotiales</taxon>
        <taxon>Aspergillaceae</taxon>
        <taxon>Penicillium</taxon>
    </lineage>
</organism>
<dbReference type="InterPro" id="IPR013830">
    <property type="entry name" value="SGNH_hydro"/>
</dbReference>
<feature type="domain" description="SGNH hydrolase-type esterase" evidence="1">
    <location>
        <begin position="8"/>
        <end position="191"/>
    </location>
</feature>
<proteinExistence type="predicted"/>
<dbReference type="GeneID" id="81602322"/>
<keyword evidence="3" id="KW-1185">Reference proteome</keyword>
<reference evidence="2" key="1">
    <citation type="submission" date="2022-12" db="EMBL/GenBank/DDBJ databases">
        <authorList>
            <person name="Petersen C."/>
        </authorList>
    </citation>
    <scope>NUCLEOTIDE SEQUENCE</scope>
    <source>
        <strain evidence="2">IBT 16125</strain>
    </source>
</reference>
<dbReference type="GO" id="GO:0016787">
    <property type="term" value="F:hydrolase activity"/>
    <property type="evidence" value="ECO:0007669"/>
    <property type="project" value="InterPro"/>
</dbReference>
<gene>
    <name evidence="2" type="ORF">N7458_008697</name>
</gene>
<dbReference type="PANTHER" id="PTHR43695:SF2">
    <property type="entry name" value="PUTATIVE (AFU_ORTHOLOGUE AFUA_2G17250)-RELATED"/>
    <property type="match status" value="1"/>
</dbReference>
<evidence type="ECO:0000259" key="1">
    <source>
        <dbReference type="Pfam" id="PF13472"/>
    </source>
</evidence>
<dbReference type="CDD" id="cd01821">
    <property type="entry name" value="Rhamnogalacturan_acetylesterase_like"/>
    <property type="match status" value="1"/>
</dbReference>
<dbReference type="Pfam" id="PF13472">
    <property type="entry name" value="Lipase_GDSL_2"/>
    <property type="match status" value="1"/>
</dbReference>
<dbReference type="AlphaFoldDB" id="A0AAD6C3J2"/>
<evidence type="ECO:0000313" key="3">
    <source>
        <dbReference type="Proteomes" id="UP001213681"/>
    </source>
</evidence>